<dbReference type="RefSeq" id="YP_009514439.1">
    <property type="nucleotide sequence ID" value="NC_039377.1"/>
</dbReference>
<dbReference type="GeneID" id="37867906"/>
<dbReference type="InterPro" id="IPR002052">
    <property type="entry name" value="DNA_methylase_N6_adenine_CS"/>
</dbReference>
<dbReference type="GO" id="GO:0032259">
    <property type="term" value="P:methylation"/>
    <property type="evidence" value="ECO:0007669"/>
    <property type="project" value="UniProtKB-KW"/>
</dbReference>
<reference evidence="7" key="1">
    <citation type="submission" date="2018-01" db="EMBL/GenBank/DDBJ databases">
        <title>Complete Chloroplast Genome of Caulerpa lentillifera.</title>
        <authorList>
            <person name="Gao D."/>
            <person name="Sun Z."/>
            <person name="Yao J."/>
            <person name="Tan W."/>
        </authorList>
    </citation>
    <scope>NUCLEOTIDE SEQUENCE</scope>
</reference>
<keyword evidence="4" id="KW-0949">S-adenosyl-L-methionine</keyword>
<protein>
    <recommendedName>
        <fullName evidence="1">site-specific DNA-methyltransferase (adenine-specific)</fullName>
        <ecNumber evidence="1">2.1.1.72</ecNumber>
    </recommendedName>
</protein>
<keyword evidence="2" id="KW-0489">Methyltransferase</keyword>
<accession>A0A345HGZ8</accession>
<dbReference type="GO" id="GO:0003676">
    <property type="term" value="F:nucleic acid binding"/>
    <property type="evidence" value="ECO:0007669"/>
    <property type="project" value="InterPro"/>
</dbReference>
<keyword evidence="6" id="KW-0472">Membrane</keyword>
<keyword evidence="7" id="KW-0934">Plastid</keyword>
<feature type="transmembrane region" description="Helical" evidence="6">
    <location>
        <begin position="158"/>
        <end position="182"/>
    </location>
</feature>
<evidence type="ECO:0000313" key="8">
    <source>
        <dbReference type="EMBL" id="QKS32261.1"/>
    </source>
</evidence>
<evidence type="ECO:0000256" key="2">
    <source>
        <dbReference type="ARBA" id="ARBA00022603"/>
    </source>
</evidence>
<dbReference type="Pfam" id="PF02086">
    <property type="entry name" value="MethyltransfD12"/>
    <property type="match status" value="1"/>
</dbReference>
<comment type="catalytic activity">
    <reaction evidence="5">
        <text>a 2'-deoxyadenosine in DNA + S-adenosyl-L-methionine = an N(6)-methyl-2'-deoxyadenosine in DNA + S-adenosyl-L-homocysteine + H(+)</text>
        <dbReference type="Rhea" id="RHEA:15197"/>
        <dbReference type="Rhea" id="RHEA-COMP:12418"/>
        <dbReference type="Rhea" id="RHEA-COMP:12419"/>
        <dbReference type="ChEBI" id="CHEBI:15378"/>
        <dbReference type="ChEBI" id="CHEBI:57856"/>
        <dbReference type="ChEBI" id="CHEBI:59789"/>
        <dbReference type="ChEBI" id="CHEBI:90615"/>
        <dbReference type="ChEBI" id="CHEBI:90616"/>
        <dbReference type="EC" id="2.1.1.72"/>
    </reaction>
</comment>
<keyword evidence="3" id="KW-0808">Transferase</keyword>
<dbReference type="EMBL" id="MG753774">
    <property type="protein sequence ID" value="AXG75888.1"/>
    <property type="molecule type" value="Genomic_DNA"/>
</dbReference>
<dbReference type="PROSITE" id="PS00092">
    <property type="entry name" value="N6_MTASE"/>
    <property type="match status" value="1"/>
</dbReference>
<dbReference type="EC" id="2.1.1.72" evidence="1"/>
<evidence type="ECO:0000256" key="1">
    <source>
        <dbReference type="ARBA" id="ARBA00011900"/>
    </source>
</evidence>
<dbReference type="InterPro" id="IPR012327">
    <property type="entry name" value="MeTrfase_D12"/>
</dbReference>
<dbReference type="AlphaFoldDB" id="A0A345HGZ8"/>
<keyword evidence="6" id="KW-1133">Transmembrane helix</keyword>
<dbReference type="SUPFAM" id="SSF53335">
    <property type="entry name" value="S-adenosyl-L-methionine-dependent methyltransferases"/>
    <property type="match status" value="1"/>
</dbReference>
<evidence type="ECO:0000256" key="4">
    <source>
        <dbReference type="ARBA" id="ARBA00022691"/>
    </source>
</evidence>
<sequence length="592" mass="70712">MKIKYMNINYIGSKKFLLGKIEHILKHHLNLESNLIFGDLFAGTGIVGEHFNQKFGMEIISNDNEYYSFIINYAKLKCPYNNKLQKIFKRWGRWSNKISSYGLFSKNYAYHEENMMIELGGFPYNRKFFLLENSKKIDGIRILIERYYRRKKINKSEYFFLLASLIVSTDKVANITSVYGAYLKNFKLTARKNFKFLPIHCYLQISKYDQNLIFQKNCLELPVLTYDICYLDPPYNNRQYSKNYAPLNFLLIYKSELNVYGKTGLLQDSFISSFCRKKTALESLKFLLDRIKSKYLLISYNNEGLLTFSQLKALFQKYGSIKIYEFPYKRYQSQKKAIPKTIKEYLFFIKCETNESLGVTLEQQLCLINQIKYPQSLNSRSLDSYHLNLKKVLKQFFKDYPQIRLAKYIGSNQNIVDFLLIDGLTLSVKSNKVHSKVCPAKIGQLSKKRFFEEFGLPQNTDIKDLKLFIFQNIFQLTFKYYQNLFASDFLLWVYKQKNKFYYSFIDRKNVYPYPFYKKEYFSFTRTVENWNESVTLKYKNVSIGEFQIHNNRDCIKFRFHLRNLLNFLSLVDVQRELKRTYGEKDVRYDDDL</sequence>
<dbReference type="PRINTS" id="PR00505">
    <property type="entry name" value="D12N6MTFRASE"/>
</dbReference>
<dbReference type="EMBL" id="MN201587">
    <property type="protein sequence ID" value="QKS32261.1"/>
    <property type="molecule type" value="Genomic_DNA"/>
</dbReference>
<reference evidence="8" key="2">
    <citation type="submission" date="2019-07" db="EMBL/GenBank/DDBJ databases">
        <authorList>
            <person name="Jia X."/>
        </authorList>
    </citation>
    <scope>NUCLEOTIDE SEQUENCE</scope>
</reference>
<keyword evidence="7" id="KW-0150">Chloroplast</keyword>
<keyword evidence="6" id="KW-0812">Transmembrane</keyword>
<geneLocation type="chloroplast" evidence="7"/>
<proteinExistence type="predicted"/>
<gene>
    <name evidence="7" type="primary">orf592</name>
</gene>
<evidence type="ECO:0000256" key="5">
    <source>
        <dbReference type="ARBA" id="ARBA00047942"/>
    </source>
</evidence>
<evidence type="ECO:0000256" key="3">
    <source>
        <dbReference type="ARBA" id="ARBA00022679"/>
    </source>
</evidence>
<dbReference type="InterPro" id="IPR029063">
    <property type="entry name" value="SAM-dependent_MTases_sf"/>
</dbReference>
<dbReference type="GO" id="GO:0009307">
    <property type="term" value="P:DNA restriction-modification system"/>
    <property type="evidence" value="ECO:0007669"/>
    <property type="project" value="InterPro"/>
</dbReference>
<dbReference type="GO" id="GO:0009007">
    <property type="term" value="F:site-specific DNA-methyltransferase (adenine-specific) activity"/>
    <property type="evidence" value="ECO:0007669"/>
    <property type="project" value="UniProtKB-EC"/>
</dbReference>
<evidence type="ECO:0000256" key="6">
    <source>
        <dbReference type="SAM" id="Phobius"/>
    </source>
</evidence>
<evidence type="ECO:0000313" key="7">
    <source>
        <dbReference type="EMBL" id="AXG75888.1"/>
    </source>
</evidence>
<name>A0A345HGZ8_9CHLO</name>
<organism evidence="7">
    <name type="scientific">Caulerpa lentillifera</name>
    <dbReference type="NCBI Taxonomy" id="148947"/>
    <lineage>
        <taxon>Eukaryota</taxon>
        <taxon>Viridiplantae</taxon>
        <taxon>Chlorophyta</taxon>
        <taxon>core chlorophytes</taxon>
        <taxon>Ulvophyceae</taxon>
        <taxon>TCBD clade</taxon>
        <taxon>Bryopsidales</taxon>
        <taxon>Halimedineae</taxon>
        <taxon>Caulerpaceae</taxon>
        <taxon>Caulerpa</taxon>
    </lineage>
</organism>